<evidence type="ECO:0000256" key="1">
    <source>
        <dbReference type="SAM" id="MobiDB-lite"/>
    </source>
</evidence>
<gene>
    <name evidence="2" type="ORF">CDD82_500</name>
</gene>
<comment type="caution">
    <text evidence="2">The sequence shown here is derived from an EMBL/GenBank/DDBJ whole genome shotgun (WGS) entry which is preliminary data.</text>
</comment>
<proteinExistence type="predicted"/>
<accession>A0A2C5YMJ3</accession>
<protein>
    <submittedName>
        <fullName evidence="2">Uncharacterized protein</fullName>
    </submittedName>
</protein>
<organism evidence="2 3">
    <name type="scientific">Ophiocordyceps australis</name>
    <dbReference type="NCBI Taxonomy" id="1399860"/>
    <lineage>
        <taxon>Eukaryota</taxon>
        <taxon>Fungi</taxon>
        <taxon>Dikarya</taxon>
        <taxon>Ascomycota</taxon>
        <taxon>Pezizomycotina</taxon>
        <taxon>Sordariomycetes</taxon>
        <taxon>Hypocreomycetidae</taxon>
        <taxon>Hypocreales</taxon>
        <taxon>Ophiocordycipitaceae</taxon>
        <taxon>Ophiocordyceps</taxon>
    </lineage>
</organism>
<feature type="region of interest" description="Disordered" evidence="1">
    <location>
        <begin position="123"/>
        <end position="153"/>
    </location>
</feature>
<evidence type="ECO:0000313" key="3">
    <source>
        <dbReference type="Proteomes" id="UP000224854"/>
    </source>
</evidence>
<name>A0A2C5YMJ3_9HYPO</name>
<feature type="region of interest" description="Disordered" evidence="1">
    <location>
        <begin position="1"/>
        <end position="29"/>
    </location>
</feature>
<feature type="compositionally biased region" description="Polar residues" evidence="1">
    <location>
        <begin position="1"/>
        <end position="15"/>
    </location>
</feature>
<feature type="compositionally biased region" description="Polar residues" evidence="1">
    <location>
        <begin position="127"/>
        <end position="153"/>
    </location>
</feature>
<dbReference type="EMBL" id="NJEU01001113">
    <property type="protein sequence ID" value="PHH68522.1"/>
    <property type="molecule type" value="Genomic_DNA"/>
</dbReference>
<keyword evidence="3" id="KW-1185">Reference proteome</keyword>
<dbReference type="AlphaFoldDB" id="A0A2C5YMJ3"/>
<dbReference type="Proteomes" id="UP000224854">
    <property type="component" value="Unassembled WGS sequence"/>
</dbReference>
<reference evidence="2 3" key="1">
    <citation type="submission" date="2017-06" db="EMBL/GenBank/DDBJ databases">
        <title>Ant-infecting Ophiocordyceps genomes reveal a high diversity of potential behavioral manipulation genes and a possible major role for enterotoxins.</title>
        <authorList>
            <person name="De Bekker C."/>
            <person name="Evans H.C."/>
            <person name="Brachmann A."/>
            <person name="Hughes D.P."/>
        </authorList>
    </citation>
    <scope>NUCLEOTIDE SEQUENCE [LARGE SCALE GENOMIC DNA]</scope>
    <source>
        <strain evidence="2 3">1348a</strain>
    </source>
</reference>
<evidence type="ECO:0000313" key="2">
    <source>
        <dbReference type="EMBL" id="PHH68522.1"/>
    </source>
</evidence>
<sequence length="153" mass="16334">MGSPPSTNPSATTQVHPLAKPHANSHSSPWPTRQMFAIPFLSTAADLSTTVIPSLTCHGGAAGLSRPLPGCHYTPGEPWFYPASHLLPSSHRGPGPGRAWAMDQAMATEQAPMEINWIDGHVVPRNQARQSSKTKTSRVSSPNMTMPPSFTST</sequence>